<evidence type="ECO:0000256" key="2">
    <source>
        <dbReference type="ARBA" id="ARBA00022741"/>
    </source>
</evidence>
<dbReference type="EMBL" id="LAZR01001683">
    <property type="protein sequence ID" value="KKN40838.1"/>
    <property type="molecule type" value="Genomic_DNA"/>
</dbReference>
<dbReference type="PIRSF" id="PIRSF000722">
    <property type="entry name" value="Acetate_prop_kin"/>
    <property type="match status" value="1"/>
</dbReference>
<gene>
    <name evidence="5" type="ORF">LCGC14_0729370</name>
</gene>
<keyword evidence="2" id="KW-0547">Nucleotide-binding</keyword>
<dbReference type="NCBIfam" id="TIGR00016">
    <property type="entry name" value="ackA"/>
    <property type="match status" value="1"/>
</dbReference>
<evidence type="ECO:0000313" key="5">
    <source>
        <dbReference type="EMBL" id="KKN40838.1"/>
    </source>
</evidence>
<dbReference type="InterPro" id="IPR004372">
    <property type="entry name" value="Ac/propionate_kinase"/>
</dbReference>
<dbReference type="HAMAP" id="MF_00020">
    <property type="entry name" value="Acetate_kinase"/>
    <property type="match status" value="1"/>
</dbReference>
<dbReference type="CDD" id="cd24010">
    <property type="entry name" value="ASKHA_NBD_AcK_PK"/>
    <property type="match status" value="1"/>
</dbReference>
<reference evidence="5" key="1">
    <citation type="journal article" date="2015" name="Nature">
        <title>Complex archaea that bridge the gap between prokaryotes and eukaryotes.</title>
        <authorList>
            <person name="Spang A."/>
            <person name="Saw J.H."/>
            <person name="Jorgensen S.L."/>
            <person name="Zaremba-Niedzwiedzka K."/>
            <person name="Martijn J."/>
            <person name="Lind A.E."/>
            <person name="van Eijk R."/>
            <person name="Schleper C."/>
            <person name="Guy L."/>
            <person name="Ettema T.J."/>
        </authorList>
    </citation>
    <scope>NUCLEOTIDE SEQUENCE</scope>
</reference>
<dbReference type="GO" id="GO:0005524">
    <property type="term" value="F:ATP binding"/>
    <property type="evidence" value="ECO:0007669"/>
    <property type="project" value="UniProtKB-KW"/>
</dbReference>
<proteinExistence type="inferred from homology"/>
<dbReference type="GO" id="GO:0006083">
    <property type="term" value="P:acetate metabolic process"/>
    <property type="evidence" value="ECO:0007669"/>
    <property type="project" value="TreeGrafter"/>
</dbReference>
<dbReference type="GO" id="GO:0008776">
    <property type="term" value="F:acetate kinase activity"/>
    <property type="evidence" value="ECO:0007669"/>
    <property type="project" value="TreeGrafter"/>
</dbReference>
<keyword evidence="4" id="KW-0067">ATP-binding</keyword>
<dbReference type="PRINTS" id="PR00471">
    <property type="entry name" value="ACETATEKNASE"/>
</dbReference>
<dbReference type="Gene3D" id="3.30.420.40">
    <property type="match status" value="2"/>
</dbReference>
<dbReference type="PANTHER" id="PTHR21060:SF15">
    <property type="entry name" value="ACETATE KINASE-RELATED"/>
    <property type="match status" value="1"/>
</dbReference>
<dbReference type="SUPFAM" id="SSF53067">
    <property type="entry name" value="Actin-like ATPase domain"/>
    <property type="match status" value="2"/>
</dbReference>
<dbReference type="InterPro" id="IPR043129">
    <property type="entry name" value="ATPase_NBD"/>
</dbReference>
<dbReference type="PANTHER" id="PTHR21060">
    <property type="entry name" value="ACETATE KINASE"/>
    <property type="match status" value="1"/>
</dbReference>
<dbReference type="InterPro" id="IPR000890">
    <property type="entry name" value="Aliphatic_acid_kin_short-chain"/>
</dbReference>
<dbReference type="PROSITE" id="PS01076">
    <property type="entry name" value="ACETATE_KINASE_2"/>
    <property type="match status" value="1"/>
</dbReference>
<evidence type="ECO:0008006" key="6">
    <source>
        <dbReference type="Google" id="ProtNLM"/>
    </source>
</evidence>
<dbReference type="AlphaFoldDB" id="A0A0F9THB4"/>
<protein>
    <recommendedName>
        <fullName evidence="6">Acetate kinase</fullName>
    </recommendedName>
</protein>
<keyword evidence="3" id="KW-0418">Kinase</keyword>
<dbReference type="Pfam" id="PF00871">
    <property type="entry name" value="Acetate_kinase"/>
    <property type="match status" value="1"/>
</dbReference>
<dbReference type="PROSITE" id="PS01075">
    <property type="entry name" value="ACETATE_KINASE_1"/>
    <property type="match status" value="1"/>
</dbReference>
<accession>A0A0F9THB4</accession>
<keyword evidence="1" id="KW-0808">Transferase</keyword>
<evidence type="ECO:0000256" key="4">
    <source>
        <dbReference type="ARBA" id="ARBA00022840"/>
    </source>
</evidence>
<name>A0A0F9THB4_9ZZZZ</name>
<evidence type="ECO:0000256" key="1">
    <source>
        <dbReference type="ARBA" id="ARBA00022679"/>
    </source>
</evidence>
<dbReference type="InterPro" id="IPR023865">
    <property type="entry name" value="Aliphatic_acid_kinase_CS"/>
</dbReference>
<organism evidence="5">
    <name type="scientific">marine sediment metagenome</name>
    <dbReference type="NCBI Taxonomy" id="412755"/>
    <lineage>
        <taxon>unclassified sequences</taxon>
        <taxon>metagenomes</taxon>
        <taxon>ecological metagenomes</taxon>
    </lineage>
</organism>
<evidence type="ECO:0000256" key="3">
    <source>
        <dbReference type="ARBA" id="ARBA00022777"/>
    </source>
</evidence>
<comment type="caution">
    <text evidence="5">The sequence shown here is derived from an EMBL/GenBank/DDBJ whole genome shotgun (WGS) entry which is preliminary data.</text>
</comment>
<sequence>MDTSINNKTLQDDIILVINCGSSTVKYKLLELATNQILLKGVFEGIDHKHVKHNYTWLDAEKKQHEETNAISNASYTHCFHNIADIIQTIKCKKPTAVGHRVVHGGEDFIKPTLINPTVIAKIEQLSVLAPLHNAINLQGIRLSITLFPNVPHIAVFDTAFHQTMPDYVYRYPIAESWYTEHDIRKYGFHGTSHQYVAQQAANYLQKPLKTLNLITLHLGNGDSVTAIKHGQCIDTSMGFTPLAGLMMGTRCGDIDPAIPLYMQQTTNMAPEQVSDELNHQSGLLAVAGSLDMREVLKQSNKGNHVSELALNMYCYRIKKYIGSYIALLGRVDAIIFTAGVGENSAEIRSRCCEQLDHLGINIDASLNEQTSHDISEINTRSSPIKLFVIKTNEERQIANEVSAYIKDNMTEER</sequence>